<feature type="transmembrane region" description="Helical" evidence="1">
    <location>
        <begin position="20"/>
        <end position="41"/>
    </location>
</feature>
<evidence type="ECO:0000256" key="1">
    <source>
        <dbReference type="SAM" id="Phobius"/>
    </source>
</evidence>
<feature type="transmembrane region" description="Helical" evidence="1">
    <location>
        <begin position="53"/>
        <end position="75"/>
    </location>
</feature>
<keyword evidence="3" id="KW-1185">Reference proteome</keyword>
<gene>
    <name evidence="2" type="ORF">PSm6_38360</name>
</gene>
<evidence type="ECO:0000313" key="3">
    <source>
        <dbReference type="Proteomes" id="UP001064896"/>
    </source>
</evidence>
<name>A0ABN6BXV7_9PSED</name>
<dbReference type="Proteomes" id="UP001064896">
    <property type="component" value="Chromosome"/>
</dbReference>
<proteinExistence type="predicted"/>
<evidence type="ECO:0008006" key="4">
    <source>
        <dbReference type="Google" id="ProtNLM"/>
    </source>
</evidence>
<keyword evidence="1" id="KW-0472">Membrane</keyword>
<sequence length="407" mass="44461">MPVRLDKVPAALKEPSAPRGWLWGMSLVALMALGVALALWFGPDVLRQSSQRFWWLALVGPALAWFGALFLRGLLYIGRLSVVESWNETREAHLTQMMRRGRRSQQVLAVSLQTALRTLEADGQAQRASLLAKDGETLRTQVGWRGQERRHSRLPWLEHETEHQVLKRALSTLWGDLADALAAFPPERPVALLLEKNTELSDEATGRLWQESFAQSGIRQALTPIEGSGLAAIDRWLDQHSREQALLLVVAIQVAPPFVEGSAEAVVGLLLGNRLTQNVLLPRAYLHRPEPVRELTHEGALKAVLQALDWALLPAKLIGRVWIAGAERAHSPMITSAMESASLPAQASHVLDESLGNPGSAAPWVAVAAAVEAMASEAVPQFFFSGDNAGDASLWCSVVMPAQECGE</sequence>
<keyword evidence="1" id="KW-0812">Transmembrane</keyword>
<reference evidence="2" key="1">
    <citation type="submission" date="2020-05" db="EMBL/GenBank/DDBJ databases">
        <title>Complete genome sequence of Pseudomonas sp. Sm006.</title>
        <authorList>
            <person name="Takeuchi K."/>
            <person name="Someya N."/>
        </authorList>
    </citation>
    <scope>NUCLEOTIDE SEQUENCE</scope>
    <source>
        <strain evidence="2">Sm006</strain>
    </source>
</reference>
<protein>
    <recommendedName>
        <fullName evidence="4">Type VI secretion protein VasK</fullName>
    </recommendedName>
</protein>
<organism evidence="2 3">
    <name type="scientific">Pseudomonas solani</name>
    <dbReference type="NCBI Taxonomy" id="2731552"/>
    <lineage>
        <taxon>Bacteria</taxon>
        <taxon>Pseudomonadati</taxon>
        <taxon>Pseudomonadota</taxon>
        <taxon>Gammaproteobacteria</taxon>
        <taxon>Pseudomonadales</taxon>
        <taxon>Pseudomonadaceae</taxon>
        <taxon>Pseudomonas</taxon>
    </lineage>
</organism>
<accession>A0ABN6BXV7</accession>
<evidence type="ECO:0000313" key="2">
    <source>
        <dbReference type="EMBL" id="BCD87429.1"/>
    </source>
</evidence>
<dbReference type="EMBL" id="AP023081">
    <property type="protein sequence ID" value="BCD87429.1"/>
    <property type="molecule type" value="Genomic_DNA"/>
</dbReference>
<keyword evidence="1" id="KW-1133">Transmembrane helix</keyword>